<evidence type="ECO:0000256" key="3">
    <source>
        <dbReference type="ARBA" id="ARBA00048741"/>
    </source>
</evidence>
<dbReference type="EMBL" id="JAVRHQ010000029">
    <property type="protein sequence ID" value="MDT0644598.1"/>
    <property type="molecule type" value="Genomic_DNA"/>
</dbReference>
<name>A0ABU3CE29_9FLAO</name>
<comment type="caution">
    <text evidence="4">The sequence shown here is derived from an EMBL/GenBank/DDBJ whole genome shotgun (WGS) entry which is preliminary data.</text>
</comment>
<evidence type="ECO:0000256" key="2">
    <source>
        <dbReference type="ARBA" id="ARBA00012737"/>
    </source>
</evidence>
<dbReference type="SUPFAM" id="SSF56235">
    <property type="entry name" value="N-terminal nucleophile aminohydrolases (Ntn hydrolases)"/>
    <property type="match status" value="1"/>
</dbReference>
<dbReference type="Proteomes" id="UP001262889">
    <property type="component" value="Unassembled WGS sequence"/>
</dbReference>
<organism evidence="4 5">
    <name type="scientific">Autumnicola tepida</name>
    <dbReference type="NCBI Taxonomy" id="3075595"/>
    <lineage>
        <taxon>Bacteria</taxon>
        <taxon>Pseudomonadati</taxon>
        <taxon>Bacteroidota</taxon>
        <taxon>Flavobacteriia</taxon>
        <taxon>Flavobacteriales</taxon>
        <taxon>Flavobacteriaceae</taxon>
        <taxon>Autumnicola</taxon>
    </lineage>
</organism>
<dbReference type="Gene3D" id="3.40.50.620">
    <property type="entry name" value="HUPs"/>
    <property type="match status" value="1"/>
</dbReference>
<comment type="catalytic activity">
    <reaction evidence="3">
        <text>L-aspartate + L-glutamine + ATP + H2O = L-asparagine + L-glutamate + AMP + diphosphate + H(+)</text>
        <dbReference type="Rhea" id="RHEA:12228"/>
        <dbReference type="ChEBI" id="CHEBI:15377"/>
        <dbReference type="ChEBI" id="CHEBI:15378"/>
        <dbReference type="ChEBI" id="CHEBI:29985"/>
        <dbReference type="ChEBI" id="CHEBI:29991"/>
        <dbReference type="ChEBI" id="CHEBI:30616"/>
        <dbReference type="ChEBI" id="CHEBI:33019"/>
        <dbReference type="ChEBI" id="CHEBI:58048"/>
        <dbReference type="ChEBI" id="CHEBI:58359"/>
        <dbReference type="ChEBI" id="CHEBI:456215"/>
        <dbReference type="EC" id="6.3.5.4"/>
    </reaction>
</comment>
<gene>
    <name evidence="4" type="ORF">RM553_17285</name>
</gene>
<dbReference type="InterPro" id="IPR029055">
    <property type="entry name" value="Ntn_hydrolases_N"/>
</dbReference>
<dbReference type="Gene3D" id="3.60.20.10">
    <property type="entry name" value="Glutamine Phosphoribosylpyrophosphate, subunit 1, domain 1"/>
    <property type="match status" value="1"/>
</dbReference>
<evidence type="ECO:0000313" key="5">
    <source>
        <dbReference type="Proteomes" id="UP001262889"/>
    </source>
</evidence>
<accession>A0ABU3CE29</accession>
<dbReference type="RefSeq" id="WP_311536215.1">
    <property type="nucleotide sequence ID" value="NZ_JAVRHQ010000029.1"/>
</dbReference>
<dbReference type="PANTHER" id="PTHR43284">
    <property type="entry name" value="ASPARAGINE SYNTHETASE (GLUTAMINE-HYDROLYZING)"/>
    <property type="match status" value="1"/>
</dbReference>
<evidence type="ECO:0000313" key="4">
    <source>
        <dbReference type="EMBL" id="MDT0644598.1"/>
    </source>
</evidence>
<dbReference type="PANTHER" id="PTHR43284:SF1">
    <property type="entry name" value="ASPARAGINE SYNTHETASE"/>
    <property type="match status" value="1"/>
</dbReference>
<dbReference type="EC" id="6.3.5.4" evidence="2"/>
<dbReference type="InterPro" id="IPR051786">
    <property type="entry name" value="ASN_synthetase/amidase"/>
</dbReference>
<proteinExistence type="predicted"/>
<keyword evidence="5" id="KW-1185">Reference proteome</keyword>
<reference evidence="4 5" key="1">
    <citation type="submission" date="2023-09" db="EMBL/GenBank/DDBJ databases">
        <authorList>
            <person name="Rey-Velasco X."/>
        </authorList>
    </citation>
    <scope>NUCLEOTIDE SEQUENCE [LARGE SCALE GENOMIC DNA]</scope>
    <source>
        <strain evidence="4 5">F363</strain>
    </source>
</reference>
<sequence length="586" mass="67797">MSKIIYAYFRDKEKAQASKIKIKQICDSINPDNIEPNPSSTYSISHTTYGISNPVSTIRINEKNILLGSLLNNYENWENTDVDYPDGNYAIFRQNEDVLEIVSDRLGTRSVWYYKDEEKFIVATSQRAIIKFLGNFQFEEKVIPWMISTGNLSFYSWDKRISLLPPSGSILLDKKIWNYKIKVRKSIKEEQKEFPEIEYKKLLFDNLDATFSQYTPDFSKWALSLSGGHDCRGILAFLSRSKKSISNLQTVTWGDKNAENLKGSDANIARKVAKCYKTKHHFYKLDFSDKNARTILERFLKNGEGRIDHIGGYLDGFKIWKNLFESEIEGLIRGNVLFSNISASSEYQVRSFMGISLLSEIPNLSKFQFLAQLEQEVPERFSHRKNEKLSVYRDRLLAKYRIPIVQAALADLKHSYVEEFNPLLTNRLIDFTQMMPDHLRNNKVAFKEIVASLDPYSEYASKGNNNTKRNFLRSKQFLLSVEEELNSTHAREIFPQNFLNAVLSELHHSNQQNKPLWISLKSRIASLIPLKLKKKISGKIDTRKKLDIFTLVFRLTLISMMTRILKNEAGDHILILPILISSVIFA</sequence>
<dbReference type="InterPro" id="IPR014729">
    <property type="entry name" value="Rossmann-like_a/b/a_fold"/>
</dbReference>
<dbReference type="SUPFAM" id="SSF52402">
    <property type="entry name" value="Adenine nucleotide alpha hydrolases-like"/>
    <property type="match status" value="1"/>
</dbReference>
<protein>
    <recommendedName>
        <fullName evidence="2">asparagine synthase (glutamine-hydrolyzing)</fullName>
        <ecNumber evidence="2">6.3.5.4</ecNumber>
    </recommendedName>
</protein>
<evidence type="ECO:0000256" key="1">
    <source>
        <dbReference type="ARBA" id="ARBA00005187"/>
    </source>
</evidence>
<comment type="pathway">
    <text evidence="1">Amino-acid biosynthesis; L-asparagine biosynthesis; L-asparagine from L-aspartate (L-Gln route): step 1/1.</text>
</comment>